<dbReference type="SUPFAM" id="SSF118215">
    <property type="entry name" value="Proton glutamate symport protein"/>
    <property type="match status" value="1"/>
</dbReference>
<dbReference type="InterPro" id="IPR036458">
    <property type="entry name" value="Na:dicarbo_symporter_sf"/>
</dbReference>
<keyword evidence="3" id="KW-1003">Cell membrane</keyword>
<evidence type="ECO:0000256" key="2">
    <source>
        <dbReference type="ARBA" id="ARBA00022448"/>
    </source>
</evidence>
<evidence type="ECO:0000256" key="5">
    <source>
        <dbReference type="ARBA" id="ARBA00022989"/>
    </source>
</evidence>
<dbReference type="InterPro" id="IPR001991">
    <property type="entry name" value="Na-dicarboxylate_symporter"/>
</dbReference>
<keyword evidence="6 7" id="KW-0472">Membrane</keyword>
<dbReference type="PANTHER" id="PTHR42865">
    <property type="entry name" value="PROTON/GLUTAMATE-ASPARTATE SYMPORTER"/>
    <property type="match status" value="1"/>
</dbReference>
<dbReference type="Pfam" id="PF00375">
    <property type="entry name" value="SDF"/>
    <property type="match status" value="1"/>
</dbReference>
<evidence type="ECO:0000313" key="8">
    <source>
        <dbReference type="EMBL" id="MBC9934628.1"/>
    </source>
</evidence>
<dbReference type="RefSeq" id="WP_188091743.1">
    <property type="nucleotide sequence ID" value="NZ_JACVFC010000006.1"/>
</dbReference>
<keyword evidence="2" id="KW-0813">Transport</keyword>
<proteinExistence type="predicted"/>
<dbReference type="Gene3D" id="1.10.3860.10">
    <property type="entry name" value="Sodium:dicarboxylate symporter"/>
    <property type="match status" value="1"/>
</dbReference>
<dbReference type="Proteomes" id="UP000659124">
    <property type="component" value="Unassembled WGS sequence"/>
</dbReference>
<feature type="transmembrane region" description="Helical" evidence="7">
    <location>
        <begin position="210"/>
        <end position="232"/>
    </location>
</feature>
<name>A0ABR7TVZ6_9BACT</name>
<sequence length="438" mass="46856">MKKSSNKLTLFIFIAMVVGIATGYGVWLAYGAPAGEVVKTAATAAAKAPLTPPEVFADRISILTDIFLRLVKMIIAPLVFSTLVVGVAKMGDIKAVGRVGGKTMLWFISATFVSLFLGLILVNIMQPGVSLKLPLPDTHASTGIAKADMTLRGFFHHVVPDSVIDAMARNEILQIVIFAIFFGVAAAAIGEKAQPVVKLMDSVAHIMLKVTGFVMNFAPFAVFGAMAAIIATKGLSVLIVYGKFIIQFYAGLFSLWIVIGLVGWLILGKRVFRLLAGIKDPLLLAFGTASSEAAYPRTMAELEKFGCDNRIVSFVLPLGYSFNLDGSMMYMTFASLFIAQAYEMPLSIEQQITMLLVLMITSKGIAGVPRASLVVIAGTLSMFHIPEAGLLLLLGVDHLLDMGRSATNVIGNAMATAVVSKWENKLGDGDDAELLVNK</sequence>
<evidence type="ECO:0000256" key="6">
    <source>
        <dbReference type="ARBA" id="ARBA00023136"/>
    </source>
</evidence>
<comment type="caution">
    <text evidence="8">The sequence shown here is derived from an EMBL/GenBank/DDBJ whole genome shotgun (WGS) entry which is preliminary data.</text>
</comment>
<reference evidence="8 9" key="1">
    <citation type="submission" date="2020-09" db="EMBL/GenBank/DDBJ databases">
        <title>Genome sequences of type strains of Chitinophaga qingshengii and Chitinophaga varians.</title>
        <authorList>
            <person name="Kittiwongwattana C."/>
        </authorList>
    </citation>
    <scope>NUCLEOTIDE SEQUENCE [LARGE SCALE GENOMIC DNA]</scope>
    <source>
        <strain evidence="8 9">JCM 30026</strain>
    </source>
</reference>
<dbReference type="EMBL" id="JACVFC010000006">
    <property type="protein sequence ID" value="MBC9934628.1"/>
    <property type="molecule type" value="Genomic_DNA"/>
</dbReference>
<keyword evidence="9" id="KW-1185">Reference proteome</keyword>
<accession>A0ABR7TVZ6</accession>
<keyword evidence="4 7" id="KW-0812">Transmembrane</keyword>
<evidence type="ECO:0000313" key="9">
    <source>
        <dbReference type="Proteomes" id="UP000659124"/>
    </source>
</evidence>
<evidence type="ECO:0000256" key="7">
    <source>
        <dbReference type="SAM" id="Phobius"/>
    </source>
</evidence>
<evidence type="ECO:0000256" key="4">
    <source>
        <dbReference type="ARBA" id="ARBA00022692"/>
    </source>
</evidence>
<gene>
    <name evidence="8" type="ORF">ICL07_29895</name>
</gene>
<dbReference type="PANTHER" id="PTHR42865:SF7">
    <property type="entry name" value="PROTON_GLUTAMATE-ASPARTATE SYMPORTER"/>
    <property type="match status" value="1"/>
</dbReference>
<keyword evidence="5 7" id="KW-1133">Transmembrane helix</keyword>
<dbReference type="PRINTS" id="PR00173">
    <property type="entry name" value="EDTRNSPORT"/>
</dbReference>
<feature type="transmembrane region" description="Helical" evidence="7">
    <location>
        <begin position="103"/>
        <end position="125"/>
    </location>
</feature>
<feature type="transmembrane region" description="Helical" evidence="7">
    <location>
        <begin position="9"/>
        <end position="30"/>
    </location>
</feature>
<feature type="transmembrane region" description="Helical" evidence="7">
    <location>
        <begin position="66"/>
        <end position="91"/>
    </location>
</feature>
<evidence type="ECO:0000256" key="1">
    <source>
        <dbReference type="ARBA" id="ARBA00004651"/>
    </source>
</evidence>
<organism evidence="8 9">
    <name type="scientific">Chitinophaga qingshengii</name>
    <dbReference type="NCBI Taxonomy" id="1569794"/>
    <lineage>
        <taxon>Bacteria</taxon>
        <taxon>Pseudomonadati</taxon>
        <taxon>Bacteroidota</taxon>
        <taxon>Chitinophagia</taxon>
        <taxon>Chitinophagales</taxon>
        <taxon>Chitinophagaceae</taxon>
        <taxon>Chitinophaga</taxon>
    </lineage>
</organism>
<feature type="transmembrane region" description="Helical" evidence="7">
    <location>
        <begin position="172"/>
        <end position="189"/>
    </location>
</feature>
<feature type="transmembrane region" description="Helical" evidence="7">
    <location>
        <begin position="244"/>
        <end position="267"/>
    </location>
</feature>
<comment type="subcellular location">
    <subcellularLocation>
        <location evidence="1">Cell membrane</location>
        <topology evidence="1">Multi-pass membrane protein</topology>
    </subcellularLocation>
</comment>
<protein>
    <submittedName>
        <fullName evidence="8">Dicarboxylate/amino acid:cation symporter</fullName>
    </submittedName>
</protein>
<evidence type="ECO:0000256" key="3">
    <source>
        <dbReference type="ARBA" id="ARBA00022475"/>
    </source>
</evidence>